<evidence type="ECO:0000256" key="2">
    <source>
        <dbReference type="ARBA" id="ARBA00022676"/>
    </source>
</evidence>
<sequence length="373" mass="40989">MKVSKIKALPKTEKVHIKKKTERYFDYSLMFIVVFLVCFGLVMVYSTTSYSYGLSYLTSQAKAALLGFAAMFIVSRIPYTFWKKFTLLGYVVTNAILVAVMAFGVASHGQRRWLSIGSFQFQPSEMAKIVLIVFLAHVTSQAVGNLKNWKGVVKCFILAMPMVLLVTVTNLSTGIIMLGISFIIVFVASNQYKIFGVVVAAGGTVMLFFLRFAAYRMDRIEAWLNVETSDGAYQTRQALYAIGSGGVFGKGLGQSIQKLAYVPEAHNDMIFAIICEELGLFGAIAIILLFILLLWRCMIIADNAPDLFGTLIVVGVMAQIGLQVIINIAVVTNSIPNTGIPLPFISYGGTSLLFLLCEIGLVLSVSRGIRIKR</sequence>
<evidence type="ECO:0000313" key="18">
    <source>
        <dbReference type="EMBL" id="HIU01820.1"/>
    </source>
</evidence>
<feature type="transmembrane region" description="Helical" evidence="17">
    <location>
        <begin position="269"/>
        <end position="295"/>
    </location>
</feature>
<dbReference type="GO" id="GO:0051301">
    <property type="term" value="P:cell division"/>
    <property type="evidence" value="ECO:0007669"/>
    <property type="project" value="UniProtKB-KW"/>
</dbReference>
<name>A0A9D1KWW5_9FIRM</name>
<accession>A0A9D1KWW5</accession>
<feature type="transmembrane region" description="Helical" evidence="17">
    <location>
        <begin position="24"/>
        <end position="45"/>
    </location>
</feature>
<dbReference type="GO" id="GO:0032153">
    <property type="term" value="C:cell division site"/>
    <property type="evidence" value="ECO:0007669"/>
    <property type="project" value="TreeGrafter"/>
</dbReference>
<keyword evidence="8 17" id="KW-0472">Membrane</keyword>
<evidence type="ECO:0000256" key="15">
    <source>
        <dbReference type="ARBA" id="ARBA00049902"/>
    </source>
</evidence>
<feature type="transmembrane region" description="Helical" evidence="17">
    <location>
        <begin position="194"/>
        <end position="214"/>
    </location>
</feature>
<evidence type="ECO:0000313" key="19">
    <source>
        <dbReference type="Proteomes" id="UP000824164"/>
    </source>
</evidence>
<keyword evidence="18" id="KW-0132">Cell division</keyword>
<evidence type="ECO:0000256" key="13">
    <source>
        <dbReference type="ARBA" id="ARBA00041418"/>
    </source>
</evidence>
<evidence type="ECO:0000256" key="6">
    <source>
        <dbReference type="ARBA" id="ARBA00022984"/>
    </source>
</evidence>
<evidence type="ECO:0000256" key="12">
    <source>
        <dbReference type="ARBA" id="ARBA00041185"/>
    </source>
</evidence>
<dbReference type="Pfam" id="PF01098">
    <property type="entry name" value="FTSW_RODA_SPOVE"/>
    <property type="match status" value="1"/>
</dbReference>
<dbReference type="PANTHER" id="PTHR30474">
    <property type="entry name" value="CELL CYCLE PROTEIN"/>
    <property type="match status" value="1"/>
</dbReference>
<feature type="transmembrane region" description="Helical" evidence="17">
    <location>
        <begin position="307"/>
        <end position="332"/>
    </location>
</feature>
<protein>
    <recommendedName>
        <fullName evidence="12">Probable peptidoglycan glycosyltransferase FtsW</fullName>
        <ecNumber evidence="14">2.4.99.28</ecNumber>
    </recommendedName>
    <alternativeName>
        <fullName evidence="13">Cell division protein FtsW</fullName>
    </alternativeName>
    <alternativeName>
        <fullName evidence="10">Cell wall polymerase</fullName>
    </alternativeName>
    <alternativeName>
        <fullName evidence="9">Peptidoglycan polymerase</fullName>
    </alternativeName>
</protein>
<evidence type="ECO:0000256" key="17">
    <source>
        <dbReference type="SAM" id="Phobius"/>
    </source>
</evidence>
<comment type="function">
    <text evidence="16">Peptidoglycan polymerase that is essential for cell division.</text>
</comment>
<dbReference type="GO" id="GO:0008955">
    <property type="term" value="F:peptidoglycan glycosyltransferase activity"/>
    <property type="evidence" value="ECO:0007669"/>
    <property type="project" value="UniProtKB-EC"/>
</dbReference>
<dbReference type="GO" id="GO:0008360">
    <property type="term" value="P:regulation of cell shape"/>
    <property type="evidence" value="ECO:0007669"/>
    <property type="project" value="UniProtKB-KW"/>
</dbReference>
<dbReference type="GO" id="GO:0005886">
    <property type="term" value="C:plasma membrane"/>
    <property type="evidence" value="ECO:0007669"/>
    <property type="project" value="TreeGrafter"/>
</dbReference>
<comment type="caution">
    <text evidence="18">The sequence shown here is derived from an EMBL/GenBank/DDBJ whole genome shotgun (WGS) entry which is preliminary data.</text>
</comment>
<dbReference type="EMBL" id="DVLT01000004">
    <property type="protein sequence ID" value="HIU01820.1"/>
    <property type="molecule type" value="Genomic_DNA"/>
</dbReference>
<proteinExistence type="inferred from homology"/>
<evidence type="ECO:0000256" key="14">
    <source>
        <dbReference type="ARBA" id="ARBA00044770"/>
    </source>
</evidence>
<evidence type="ECO:0000256" key="16">
    <source>
        <dbReference type="ARBA" id="ARBA00049966"/>
    </source>
</evidence>
<evidence type="ECO:0000256" key="1">
    <source>
        <dbReference type="ARBA" id="ARBA00004141"/>
    </source>
</evidence>
<reference evidence="18" key="1">
    <citation type="submission" date="2020-10" db="EMBL/GenBank/DDBJ databases">
        <authorList>
            <person name="Gilroy R."/>
        </authorList>
    </citation>
    <scope>NUCLEOTIDE SEQUENCE</scope>
    <source>
        <strain evidence="18">CHK187-14744</strain>
    </source>
</reference>
<evidence type="ECO:0000256" key="10">
    <source>
        <dbReference type="ARBA" id="ARBA00033270"/>
    </source>
</evidence>
<evidence type="ECO:0000256" key="7">
    <source>
        <dbReference type="ARBA" id="ARBA00022989"/>
    </source>
</evidence>
<dbReference type="Proteomes" id="UP000824164">
    <property type="component" value="Unassembled WGS sequence"/>
</dbReference>
<keyword evidence="3" id="KW-0808">Transferase</keyword>
<organism evidence="18 19">
    <name type="scientific">Candidatus Onthocola gallistercoris</name>
    <dbReference type="NCBI Taxonomy" id="2840876"/>
    <lineage>
        <taxon>Bacteria</taxon>
        <taxon>Bacillati</taxon>
        <taxon>Bacillota</taxon>
        <taxon>Bacilli</taxon>
        <taxon>Candidatus Onthocola</taxon>
    </lineage>
</organism>
<feature type="transmembrane region" description="Helical" evidence="17">
    <location>
        <begin position="87"/>
        <end position="106"/>
    </location>
</feature>
<evidence type="ECO:0000256" key="9">
    <source>
        <dbReference type="ARBA" id="ARBA00032370"/>
    </source>
</evidence>
<keyword evidence="18" id="KW-0131">Cell cycle</keyword>
<keyword evidence="4 17" id="KW-0812">Transmembrane</keyword>
<keyword evidence="2" id="KW-0328">Glycosyltransferase</keyword>
<evidence type="ECO:0000256" key="4">
    <source>
        <dbReference type="ARBA" id="ARBA00022692"/>
    </source>
</evidence>
<feature type="transmembrane region" description="Helical" evidence="17">
    <location>
        <begin position="155"/>
        <end position="188"/>
    </location>
</feature>
<dbReference type="AlphaFoldDB" id="A0A9D1KWW5"/>
<comment type="catalytic activity">
    <reaction evidence="15">
        <text>[GlcNAc-(1-&gt;4)-Mur2Ac(oyl-L-Ala-gamma-D-Glu-L-Lys-D-Ala-D-Ala)](n)-di-trans,octa-cis-undecaprenyl diphosphate + beta-D-GlcNAc-(1-&gt;4)-Mur2Ac(oyl-L-Ala-gamma-D-Glu-L-Lys-D-Ala-D-Ala)-di-trans,octa-cis-undecaprenyl diphosphate = [GlcNAc-(1-&gt;4)-Mur2Ac(oyl-L-Ala-gamma-D-Glu-L-Lys-D-Ala-D-Ala)](n+1)-di-trans,octa-cis-undecaprenyl diphosphate + di-trans,octa-cis-undecaprenyl diphosphate + H(+)</text>
        <dbReference type="Rhea" id="RHEA:23708"/>
        <dbReference type="Rhea" id="RHEA-COMP:9602"/>
        <dbReference type="Rhea" id="RHEA-COMP:9603"/>
        <dbReference type="ChEBI" id="CHEBI:15378"/>
        <dbReference type="ChEBI" id="CHEBI:58405"/>
        <dbReference type="ChEBI" id="CHEBI:60033"/>
        <dbReference type="ChEBI" id="CHEBI:78435"/>
        <dbReference type="EC" id="2.4.99.28"/>
    </reaction>
</comment>
<evidence type="ECO:0000256" key="11">
    <source>
        <dbReference type="ARBA" id="ARBA00038053"/>
    </source>
</evidence>
<dbReference type="GO" id="GO:0009252">
    <property type="term" value="P:peptidoglycan biosynthetic process"/>
    <property type="evidence" value="ECO:0007669"/>
    <property type="project" value="UniProtKB-KW"/>
</dbReference>
<dbReference type="PANTHER" id="PTHR30474:SF2">
    <property type="entry name" value="PEPTIDOGLYCAN GLYCOSYLTRANSFERASE FTSW-RELATED"/>
    <property type="match status" value="1"/>
</dbReference>
<feature type="transmembrane region" description="Helical" evidence="17">
    <location>
        <begin position="344"/>
        <end position="365"/>
    </location>
</feature>
<dbReference type="InterPro" id="IPR001182">
    <property type="entry name" value="FtsW/RodA"/>
</dbReference>
<keyword evidence="7 17" id="KW-1133">Transmembrane helix</keyword>
<reference evidence="18" key="2">
    <citation type="journal article" date="2021" name="PeerJ">
        <title>Extensive microbial diversity within the chicken gut microbiome revealed by metagenomics and culture.</title>
        <authorList>
            <person name="Gilroy R."/>
            <person name="Ravi A."/>
            <person name="Getino M."/>
            <person name="Pursley I."/>
            <person name="Horton D.L."/>
            <person name="Alikhan N.F."/>
            <person name="Baker D."/>
            <person name="Gharbi K."/>
            <person name="Hall N."/>
            <person name="Watson M."/>
            <person name="Adriaenssens E.M."/>
            <person name="Foster-Nyarko E."/>
            <person name="Jarju S."/>
            <person name="Secka A."/>
            <person name="Antonio M."/>
            <person name="Oren A."/>
            <person name="Chaudhuri R.R."/>
            <person name="La Ragione R."/>
            <person name="Hildebrand F."/>
            <person name="Pallen M.J."/>
        </authorList>
    </citation>
    <scope>NUCLEOTIDE SEQUENCE</scope>
    <source>
        <strain evidence="18">CHK187-14744</strain>
    </source>
</reference>
<keyword evidence="6" id="KW-0573">Peptidoglycan synthesis</keyword>
<comment type="similarity">
    <text evidence="11">Belongs to the SEDS family. FtsW subfamily.</text>
</comment>
<evidence type="ECO:0000256" key="8">
    <source>
        <dbReference type="ARBA" id="ARBA00023136"/>
    </source>
</evidence>
<comment type="subcellular location">
    <subcellularLocation>
        <location evidence="1">Membrane</location>
        <topology evidence="1">Multi-pass membrane protein</topology>
    </subcellularLocation>
</comment>
<gene>
    <name evidence="18" type="ORF">IAB63_01025</name>
</gene>
<dbReference type="EC" id="2.4.99.28" evidence="14"/>
<evidence type="ECO:0000256" key="3">
    <source>
        <dbReference type="ARBA" id="ARBA00022679"/>
    </source>
</evidence>
<evidence type="ECO:0000256" key="5">
    <source>
        <dbReference type="ARBA" id="ARBA00022960"/>
    </source>
</evidence>
<keyword evidence="5" id="KW-0133">Cell shape</keyword>
<dbReference type="GO" id="GO:0015648">
    <property type="term" value="F:lipid-linked peptidoglycan transporter activity"/>
    <property type="evidence" value="ECO:0007669"/>
    <property type="project" value="TreeGrafter"/>
</dbReference>
<feature type="transmembrane region" description="Helical" evidence="17">
    <location>
        <begin position="57"/>
        <end position="75"/>
    </location>
</feature>